<dbReference type="GO" id="GO:0005975">
    <property type="term" value="P:carbohydrate metabolic process"/>
    <property type="evidence" value="ECO:0007669"/>
    <property type="project" value="InterPro"/>
</dbReference>
<dbReference type="SUPFAM" id="SSF52540">
    <property type="entry name" value="P-loop containing nucleoside triphosphate hydrolases"/>
    <property type="match status" value="2"/>
</dbReference>
<dbReference type="SMART" id="SM00833">
    <property type="entry name" value="CobW_C"/>
    <property type="match status" value="1"/>
</dbReference>
<evidence type="ECO:0000256" key="6">
    <source>
        <dbReference type="ARBA" id="ARBA00034320"/>
    </source>
</evidence>
<keyword evidence="3" id="KW-0378">Hydrolase</keyword>
<dbReference type="Gene3D" id="3.40.50.300">
    <property type="entry name" value="P-loop containing nucleotide triphosphate hydrolases"/>
    <property type="match status" value="2"/>
</dbReference>
<dbReference type="Pfam" id="PF02492">
    <property type="entry name" value="cobW"/>
    <property type="match status" value="2"/>
</dbReference>
<reference evidence="10 11" key="1">
    <citation type="submission" date="2016-02" db="EMBL/GenBank/DDBJ databases">
        <title>Genome analysis of coral dinoflagellate symbionts highlights evolutionary adaptations to a symbiotic lifestyle.</title>
        <authorList>
            <person name="Aranda M."/>
            <person name="Li Y."/>
            <person name="Liew Y.J."/>
            <person name="Baumgarten S."/>
            <person name="Simakov O."/>
            <person name="Wilson M."/>
            <person name="Piel J."/>
            <person name="Ashoor H."/>
            <person name="Bougouffa S."/>
            <person name="Bajic V.B."/>
            <person name="Ryu T."/>
            <person name="Ravasi T."/>
            <person name="Bayer T."/>
            <person name="Micklem G."/>
            <person name="Kim H."/>
            <person name="Bhak J."/>
            <person name="Lajeunesse T.C."/>
            <person name="Voolstra C.R."/>
        </authorList>
    </citation>
    <scope>NUCLEOTIDE SEQUENCE [LARGE SCALE GENOMIC DNA]</scope>
    <source>
        <strain evidence="10 11">CCMP2467</strain>
    </source>
</reference>
<keyword evidence="4" id="KW-0143">Chaperone</keyword>
<evidence type="ECO:0000256" key="4">
    <source>
        <dbReference type="ARBA" id="ARBA00023186"/>
    </source>
</evidence>
<dbReference type="PANTHER" id="PTHR10353:SF36">
    <property type="entry name" value="LP05116P"/>
    <property type="match status" value="1"/>
</dbReference>
<proteinExistence type="inferred from homology"/>
<dbReference type="EMBL" id="LSRX01001409">
    <property type="protein sequence ID" value="OLP80158.1"/>
    <property type="molecule type" value="Genomic_DNA"/>
</dbReference>
<dbReference type="InterPro" id="IPR017853">
    <property type="entry name" value="GH"/>
</dbReference>
<dbReference type="InterPro" id="IPR033132">
    <property type="entry name" value="GH_1_N_CS"/>
</dbReference>
<evidence type="ECO:0000313" key="11">
    <source>
        <dbReference type="Proteomes" id="UP000186817"/>
    </source>
</evidence>
<evidence type="ECO:0000256" key="1">
    <source>
        <dbReference type="ARBA" id="ARBA00010838"/>
    </source>
</evidence>
<name>A0A1Q9CB63_SYMMI</name>
<dbReference type="InterPro" id="IPR003495">
    <property type="entry name" value="CobW/HypB/UreG_nucleotide-bd"/>
</dbReference>
<dbReference type="SUPFAM" id="SSF51445">
    <property type="entry name" value="(Trans)glycosidases"/>
    <property type="match status" value="1"/>
</dbReference>
<dbReference type="Gene3D" id="3.30.1220.10">
    <property type="entry name" value="CobW-like, C-terminal domain"/>
    <property type="match status" value="1"/>
</dbReference>
<dbReference type="InterPro" id="IPR011629">
    <property type="entry name" value="CobW-like_C"/>
</dbReference>
<evidence type="ECO:0000256" key="7">
    <source>
        <dbReference type="ARBA" id="ARBA00049117"/>
    </source>
</evidence>
<evidence type="ECO:0000259" key="9">
    <source>
        <dbReference type="SMART" id="SM00833"/>
    </source>
</evidence>
<keyword evidence="11" id="KW-1185">Reference proteome</keyword>
<dbReference type="Gene3D" id="3.20.20.80">
    <property type="entry name" value="Glycosidases"/>
    <property type="match status" value="1"/>
</dbReference>
<organism evidence="10 11">
    <name type="scientific">Symbiodinium microadriaticum</name>
    <name type="common">Dinoflagellate</name>
    <name type="synonym">Zooxanthella microadriatica</name>
    <dbReference type="NCBI Taxonomy" id="2951"/>
    <lineage>
        <taxon>Eukaryota</taxon>
        <taxon>Sar</taxon>
        <taxon>Alveolata</taxon>
        <taxon>Dinophyceae</taxon>
        <taxon>Suessiales</taxon>
        <taxon>Symbiodiniaceae</taxon>
        <taxon>Symbiodinium</taxon>
    </lineage>
</organism>
<dbReference type="GO" id="GO:0000166">
    <property type="term" value="F:nucleotide binding"/>
    <property type="evidence" value="ECO:0007669"/>
    <property type="project" value="UniProtKB-KW"/>
</dbReference>
<accession>A0A1Q9CB63</accession>
<feature type="compositionally biased region" description="Basic and acidic residues" evidence="8">
    <location>
        <begin position="1385"/>
        <end position="1405"/>
    </location>
</feature>
<comment type="similarity">
    <text evidence="6">Belongs to the SIMIBI class G3E GTPase family. ZNG1 subfamily.</text>
</comment>
<dbReference type="Pfam" id="PF07683">
    <property type="entry name" value="CobW_C"/>
    <property type="match status" value="1"/>
</dbReference>
<dbReference type="Pfam" id="PF00232">
    <property type="entry name" value="Glyco_hydro_1"/>
    <property type="match status" value="2"/>
</dbReference>
<dbReference type="OrthoDB" id="420700at2759"/>
<dbReference type="PROSITE" id="PS00653">
    <property type="entry name" value="GLYCOSYL_HYDROL_F1_2"/>
    <property type="match status" value="1"/>
</dbReference>
<dbReference type="SUPFAM" id="SSF90002">
    <property type="entry name" value="Hypothetical protein YjiA, C-terminal domain"/>
    <property type="match status" value="1"/>
</dbReference>
<dbReference type="PRINTS" id="PR00131">
    <property type="entry name" value="GLHYDRLASE1"/>
</dbReference>
<protein>
    <submittedName>
        <fullName evidence="10">Strictosidine-O-beta-D-glucosidase</fullName>
    </submittedName>
</protein>
<feature type="compositionally biased region" description="Basic and acidic residues" evidence="8">
    <location>
        <begin position="1327"/>
        <end position="1376"/>
    </location>
</feature>
<feature type="domain" description="CobW C-terminal" evidence="9">
    <location>
        <begin position="1421"/>
        <end position="1517"/>
    </location>
</feature>
<dbReference type="PANTHER" id="PTHR10353">
    <property type="entry name" value="GLYCOSYL HYDROLASE"/>
    <property type="match status" value="1"/>
</dbReference>
<dbReference type="Proteomes" id="UP000186817">
    <property type="component" value="Unassembled WGS sequence"/>
</dbReference>
<dbReference type="InterPro" id="IPR027417">
    <property type="entry name" value="P-loop_NTPase"/>
</dbReference>
<evidence type="ECO:0000313" key="10">
    <source>
        <dbReference type="EMBL" id="OLP80158.1"/>
    </source>
</evidence>
<comment type="catalytic activity">
    <reaction evidence="7">
        <text>GTP + H2O = GDP + phosphate + H(+)</text>
        <dbReference type="Rhea" id="RHEA:19669"/>
        <dbReference type="ChEBI" id="CHEBI:15377"/>
        <dbReference type="ChEBI" id="CHEBI:15378"/>
        <dbReference type="ChEBI" id="CHEBI:37565"/>
        <dbReference type="ChEBI" id="CHEBI:43474"/>
        <dbReference type="ChEBI" id="CHEBI:58189"/>
    </reaction>
    <physiologicalReaction direction="left-to-right" evidence="7">
        <dbReference type="Rhea" id="RHEA:19670"/>
    </physiologicalReaction>
</comment>
<comment type="similarity">
    <text evidence="1">Belongs to the glycosyl hydrolase 1 family.</text>
</comment>
<feature type="region of interest" description="Disordered" evidence="8">
    <location>
        <begin position="1327"/>
        <end position="1420"/>
    </location>
</feature>
<dbReference type="CDD" id="cd03112">
    <property type="entry name" value="CobW-like"/>
    <property type="match status" value="1"/>
</dbReference>
<evidence type="ECO:0000256" key="2">
    <source>
        <dbReference type="ARBA" id="ARBA00022741"/>
    </source>
</evidence>
<keyword evidence="2" id="KW-0547">Nucleotide-binding</keyword>
<gene>
    <name evidence="10" type="primary">SGR1</name>
    <name evidence="10" type="ORF">AK812_SmicGene39467</name>
</gene>
<evidence type="ECO:0000256" key="3">
    <source>
        <dbReference type="ARBA" id="ARBA00022801"/>
    </source>
</evidence>
<comment type="caution">
    <text evidence="10">The sequence shown here is derived from an EMBL/GenBank/DDBJ whole genome shotgun (WGS) entry which is preliminary data.</text>
</comment>
<evidence type="ECO:0000256" key="5">
    <source>
        <dbReference type="ARBA" id="ARBA00023295"/>
    </source>
</evidence>
<dbReference type="InterPro" id="IPR001360">
    <property type="entry name" value="Glyco_hydro_1"/>
</dbReference>
<sequence length="1519" mass="170217">MLPLVKSWSWRLFSPEIYGGASCVLYYLLREEADKQPEKKEKKLTPEGELAQVQQILSEIVSSQEQYSYSAKLQVPSRPASQGHMKNLTRELMTEQLPRKLSFDQTYKRLKQVQQALLAWPDDPLERYGLTFQQFDALLGKHQNDPKVKEGIHHIMGMPVKTDSPAEVPVVSADKVIEVHKYMLEEVEKLVQQFKSLKSQATYDSKTVTLTAQAMVGAKVEEKFDLTSEDIERAVVRYHEELATNKEFASVNMQMQKAMSYLMGVAWMPLRSRAGVTVSLRDVSFASTARKRVEHVLSRVSWVMSRLSGSPLRLACSLASDPPSTPCRRPVRRPLLQDIPGAMMAHGDILRMANLSLICWFHPGMKLPACLASVNMKDYPFTIVSELLVMELMEKVEAFVEEVCEKSDEPVQFQIQVLWNTKDNKKALNPGDKVGAHFVDGDTFGIHGDLVAAPKSFPKIPDEKKLPVTILTGFLGAGKTTLLNYLLQASQSCCVAMATLVRSASRLCAVLGVLTLASGDECEAGDEVKLMQLNQNLTRGDECRGFKECPPWPLPYKIGEYPKNYPWAPIPEFPEGFAWGLGTAAYQIEGAYNEDGRGASIWDTFTGANTVGMPGAVCKKAPCPVNSVIAVKGATGNVANNHYHMYKNDVQAMKSMGLKWYRFSIAWPRIFPTGTFADGINKAGVDFYHSLLDELIAAGVTPIITMYHWDLPQGLMDFDFDSPQKPCNGGKEGWYECSMESDGKPKPSGLKSNIVKEFTNYAEFLLKEYGSKVKLWATFNEAYTFTYLASGYGKAPSAQPYMDMDIWPYVAGHNVILGHLSVVMKFREFQASGVLTKEHRIFITNNQDWREPLTDKKEDIAAAMYEVERQLAWFCDPIYGVDGVFDYPYSMRSTFPYMPSFTDEEKQLLKQHRPDFFGLNHYGTGYAKFEDGKNVIVNGDLAQGKSSWLYRAAWGYRKLLNWIKNRYGSDLEIWGTESGWSDGFETPLESKQDWGRLTYYYTYILEMHNAIREDGVNMKGFMAWSLMDNFEWEMGYSERFGCLWVDLQFGEDPNAPTAASPIYNAYSGKLDGVCTDCDAPKVKPGAANAQKQTRHIKNSVLLLMSLWKNNALPSFEEFFAAATEQREKKIAVIENEFGEISIDDALLKKDKIAFAEKVVVMDNGCVCCTIRGDLIDGFRQILDELEKGHHLDQIVLETTGMADPVPIVRTFMTSEEINARLRLDGVITVADAKNILKRLDDEVEEGRVNEAYQQVAFCDKILLNKLDLVSSEEAISTKERLREINAFAKIVPAVRGRVKLSELTNLRAHDMSNFINADIEKEAEELEAKENGGHGDGHDAHGHSGHDGHGGHESHGGGHGHDADCTEEHGHGDGHGHNGHSGGHGHSDGHGSDGHGNGHSDEHGHNAKKRKTKDNRHDSRVNSFAVVREGEVLPEKLGKLMETLGQLPKEQGVIFRIKGILAVKNHPYKHVFHAVMDVSDEDDAEPWAPGEKRITKMVFIGKDMDKAFIRQTFEACFEK</sequence>
<dbReference type="GO" id="GO:0008422">
    <property type="term" value="F:beta-glucosidase activity"/>
    <property type="evidence" value="ECO:0007669"/>
    <property type="project" value="TreeGrafter"/>
</dbReference>
<keyword evidence="5" id="KW-0326">Glycosidase</keyword>
<dbReference type="InterPro" id="IPR036627">
    <property type="entry name" value="CobW-likC_sf"/>
</dbReference>
<evidence type="ECO:0000256" key="8">
    <source>
        <dbReference type="SAM" id="MobiDB-lite"/>
    </source>
</evidence>